<dbReference type="GO" id="GO:0006508">
    <property type="term" value="P:proteolysis"/>
    <property type="evidence" value="ECO:0007669"/>
    <property type="project" value="InterPro"/>
</dbReference>
<comment type="similarity">
    <text evidence="1">Belongs to the peptidase M14 family.</text>
</comment>
<protein>
    <recommendedName>
        <fullName evidence="3">Peptidase M14 domain-containing protein</fullName>
    </recommendedName>
</protein>
<dbReference type="EMBL" id="KI913986">
    <property type="protein sequence ID" value="ETV94405.1"/>
    <property type="molecule type" value="Genomic_DNA"/>
</dbReference>
<accession>A0A024TJW0</accession>
<proteinExistence type="inferred from homology"/>
<evidence type="ECO:0000256" key="1">
    <source>
        <dbReference type="ARBA" id="ARBA00005988"/>
    </source>
</evidence>
<sequence>MDAALSNALCPADAYEVYLVPIINIDGYLRTNGDQCQRQSANGVDLTRNWPSPYWNYDNSSSGSKKTGILQIEPQRLHGSRAKALYGDSQDPLSDDYKRRFVA</sequence>
<dbReference type="RefSeq" id="XP_008881368.1">
    <property type="nucleotide sequence ID" value="XM_008883146.1"/>
</dbReference>
<organism evidence="5">
    <name type="scientific">Aphanomyces invadans</name>
    <dbReference type="NCBI Taxonomy" id="157072"/>
    <lineage>
        <taxon>Eukaryota</taxon>
        <taxon>Sar</taxon>
        <taxon>Stramenopiles</taxon>
        <taxon>Oomycota</taxon>
        <taxon>Saprolegniomycetes</taxon>
        <taxon>Saprolegniales</taxon>
        <taxon>Verrucalvaceae</taxon>
        <taxon>Aphanomyces</taxon>
    </lineage>
</organism>
<name>A0A024TJW0_9STRA</name>
<dbReference type="AlphaFoldDB" id="A0A024TJW0"/>
<dbReference type="SUPFAM" id="SSF53187">
    <property type="entry name" value="Zn-dependent exopeptidases"/>
    <property type="match status" value="1"/>
</dbReference>
<dbReference type="VEuPathDB" id="FungiDB:H310_12034"/>
<dbReference type="RefSeq" id="XP_008877167.1">
    <property type="nucleotide sequence ID" value="XM_008878945.1"/>
</dbReference>
<dbReference type="Gene3D" id="3.40.630.10">
    <property type="entry name" value="Zn peptidases"/>
    <property type="match status" value="1"/>
</dbReference>
<dbReference type="EMBL" id="KI914149">
    <property type="protein sequence ID" value="ETV90002.1"/>
    <property type="molecule type" value="Genomic_DNA"/>
</dbReference>
<evidence type="ECO:0000313" key="4">
    <source>
        <dbReference type="EMBL" id="ETV90002.1"/>
    </source>
</evidence>
<dbReference type="OrthoDB" id="3626597at2759"/>
<evidence type="ECO:0000256" key="2">
    <source>
        <dbReference type="SAM" id="MobiDB-lite"/>
    </source>
</evidence>
<dbReference type="GeneID" id="20089084"/>
<dbReference type="GeneID" id="20092209"/>
<dbReference type="Pfam" id="PF00246">
    <property type="entry name" value="Peptidase_M14"/>
    <property type="match status" value="1"/>
</dbReference>
<dbReference type="VEuPathDB" id="FungiDB:H310_15159"/>
<dbReference type="GO" id="GO:0008270">
    <property type="term" value="F:zinc ion binding"/>
    <property type="evidence" value="ECO:0007669"/>
    <property type="project" value="InterPro"/>
</dbReference>
<dbReference type="InterPro" id="IPR000834">
    <property type="entry name" value="Peptidase_M14"/>
</dbReference>
<reference evidence="5" key="1">
    <citation type="submission" date="2013-12" db="EMBL/GenBank/DDBJ databases">
        <title>The Genome Sequence of Aphanomyces invadans NJM9701.</title>
        <authorList>
            <consortium name="The Broad Institute Genomics Platform"/>
            <person name="Russ C."/>
            <person name="Tyler B."/>
            <person name="van West P."/>
            <person name="Dieguez-Uribeondo J."/>
            <person name="Young S.K."/>
            <person name="Zeng Q."/>
            <person name="Gargeya S."/>
            <person name="Fitzgerald M."/>
            <person name="Abouelleil A."/>
            <person name="Alvarado L."/>
            <person name="Chapman S.B."/>
            <person name="Gainer-Dewar J."/>
            <person name="Goldberg J."/>
            <person name="Griggs A."/>
            <person name="Gujja S."/>
            <person name="Hansen M."/>
            <person name="Howarth C."/>
            <person name="Imamovic A."/>
            <person name="Ireland A."/>
            <person name="Larimer J."/>
            <person name="McCowan C."/>
            <person name="Murphy C."/>
            <person name="Pearson M."/>
            <person name="Poon T.W."/>
            <person name="Priest M."/>
            <person name="Roberts A."/>
            <person name="Saif S."/>
            <person name="Shea T."/>
            <person name="Sykes S."/>
            <person name="Wortman J."/>
            <person name="Nusbaum C."/>
            <person name="Birren B."/>
        </authorList>
    </citation>
    <scope>NUCLEOTIDE SEQUENCE [LARGE SCALE GENOMIC DNA]</scope>
    <source>
        <strain evidence="5">NJM9701</strain>
    </source>
</reference>
<evidence type="ECO:0000313" key="5">
    <source>
        <dbReference type="EMBL" id="ETV94405.1"/>
    </source>
</evidence>
<evidence type="ECO:0000259" key="3">
    <source>
        <dbReference type="Pfam" id="PF00246"/>
    </source>
</evidence>
<feature type="domain" description="Peptidase M14" evidence="3">
    <location>
        <begin position="13"/>
        <end position="62"/>
    </location>
</feature>
<gene>
    <name evidence="5" type="ORF">H310_12034</name>
    <name evidence="4" type="ORF">H310_15159</name>
</gene>
<dbReference type="GO" id="GO:0004181">
    <property type="term" value="F:metallocarboxypeptidase activity"/>
    <property type="evidence" value="ECO:0007669"/>
    <property type="project" value="InterPro"/>
</dbReference>
<feature type="region of interest" description="Disordered" evidence="2">
    <location>
        <begin position="83"/>
        <end position="103"/>
    </location>
</feature>